<dbReference type="Gene3D" id="1.10.150.240">
    <property type="entry name" value="Putative phosphatase, domain 2"/>
    <property type="match status" value="1"/>
</dbReference>
<proteinExistence type="predicted"/>
<gene>
    <name evidence="1" type="ORF">SAMN04487894_12233</name>
</gene>
<name>A0A1G7ABE9_NIADE</name>
<dbReference type="NCBIfam" id="TIGR01549">
    <property type="entry name" value="HAD-SF-IA-v1"/>
    <property type="match status" value="1"/>
</dbReference>
<dbReference type="Proteomes" id="UP000198757">
    <property type="component" value="Unassembled WGS sequence"/>
</dbReference>
<dbReference type="InterPro" id="IPR011951">
    <property type="entry name" value="HAD-SF_hydro_IA_YjjG/PynA"/>
</dbReference>
<dbReference type="InterPro" id="IPR006439">
    <property type="entry name" value="HAD-SF_hydro_IA"/>
</dbReference>
<dbReference type="STRING" id="1285928.SAMN04487894_12233"/>
<accession>A0A1G7ABE9</accession>
<dbReference type="InterPro" id="IPR052550">
    <property type="entry name" value="Pyrimidine_5'-ntase_YjjG"/>
</dbReference>
<dbReference type="RefSeq" id="WP_090393070.1">
    <property type="nucleotide sequence ID" value="NZ_FMZO01000022.1"/>
</dbReference>
<protein>
    <submittedName>
        <fullName evidence="1">Putative hydrolase of the HAD superfamily</fullName>
    </submittedName>
</protein>
<dbReference type="InterPro" id="IPR036412">
    <property type="entry name" value="HAD-like_sf"/>
</dbReference>
<keyword evidence="2" id="KW-1185">Reference proteome</keyword>
<dbReference type="PANTHER" id="PTHR47478:SF1">
    <property type="entry name" value="PYRIMIDINE 5'-NUCLEOTIDASE YJJG"/>
    <property type="match status" value="1"/>
</dbReference>
<evidence type="ECO:0000313" key="2">
    <source>
        <dbReference type="Proteomes" id="UP000198757"/>
    </source>
</evidence>
<dbReference type="NCBIfam" id="TIGR02254">
    <property type="entry name" value="YjjG_YfnB"/>
    <property type="match status" value="1"/>
</dbReference>
<reference evidence="2" key="1">
    <citation type="submission" date="2016-10" db="EMBL/GenBank/DDBJ databases">
        <authorList>
            <person name="Varghese N."/>
            <person name="Submissions S."/>
        </authorList>
    </citation>
    <scope>NUCLEOTIDE SEQUENCE [LARGE SCALE GENOMIC DNA]</scope>
    <source>
        <strain evidence="2">DSM 25811 / CCM 8410 / LMG 26954 / E90</strain>
    </source>
</reference>
<dbReference type="Gene3D" id="3.40.50.1000">
    <property type="entry name" value="HAD superfamily/HAD-like"/>
    <property type="match status" value="1"/>
</dbReference>
<dbReference type="InterPro" id="IPR023198">
    <property type="entry name" value="PGP-like_dom2"/>
</dbReference>
<dbReference type="EMBL" id="FMZO01000022">
    <property type="protein sequence ID" value="SDE12142.1"/>
    <property type="molecule type" value="Genomic_DNA"/>
</dbReference>
<evidence type="ECO:0000313" key="1">
    <source>
        <dbReference type="EMBL" id="SDE12142.1"/>
    </source>
</evidence>
<dbReference type="GO" id="GO:0008253">
    <property type="term" value="F:5'-nucleotidase activity"/>
    <property type="evidence" value="ECO:0007669"/>
    <property type="project" value="InterPro"/>
</dbReference>
<dbReference type="SFLD" id="SFLDS00003">
    <property type="entry name" value="Haloacid_Dehalogenase"/>
    <property type="match status" value="1"/>
</dbReference>
<dbReference type="InterPro" id="IPR023214">
    <property type="entry name" value="HAD_sf"/>
</dbReference>
<keyword evidence="1" id="KW-0378">Hydrolase</keyword>
<dbReference type="SUPFAM" id="SSF56784">
    <property type="entry name" value="HAD-like"/>
    <property type="match status" value="1"/>
</dbReference>
<dbReference type="Pfam" id="PF00702">
    <property type="entry name" value="Hydrolase"/>
    <property type="match status" value="1"/>
</dbReference>
<dbReference type="SFLD" id="SFLDG01129">
    <property type="entry name" value="C1.5:_HAD__Beta-PGM__Phosphata"/>
    <property type="match status" value="1"/>
</dbReference>
<sequence>MKYKHLFFDLDHTLWDFDTNAKLTLQDLYETLKLEERGVDDFDRFYRQYLLHNTKLWARYRNGFIKQAELRVKRMQLALLDFKIGDEPLAQEMSRRFLEMLPTRNTLFPYATEILEYLASKNYRLHLITNGFEDVQHHKINNSKINHYFDKVVTSEGSNSLKPNKEIFDFALAATGAQKTESIMLGDDLEADIMGAANAGLDQVYINHVNKSPDFKPTYIVYTLQELEAIF</sequence>
<dbReference type="AlphaFoldDB" id="A0A1G7ABE9"/>
<dbReference type="OrthoDB" id="9802350at2"/>
<dbReference type="PANTHER" id="PTHR47478">
    <property type="match status" value="1"/>
</dbReference>
<organism evidence="1 2">
    <name type="scientific">Niabella drilacis (strain DSM 25811 / CCM 8410 / CCUG 62505 / LMG 26954 / E90)</name>
    <dbReference type="NCBI Taxonomy" id="1285928"/>
    <lineage>
        <taxon>Bacteria</taxon>
        <taxon>Pseudomonadati</taxon>
        <taxon>Bacteroidota</taxon>
        <taxon>Chitinophagia</taxon>
        <taxon>Chitinophagales</taxon>
        <taxon>Chitinophagaceae</taxon>
        <taxon>Niabella</taxon>
    </lineage>
</organism>